<dbReference type="SUPFAM" id="SSF56176">
    <property type="entry name" value="FAD-binding/transporter-associated domain-like"/>
    <property type="match status" value="1"/>
</dbReference>
<dbReference type="InterPro" id="IPR016166">
    <property type="entry name" value="FAD-bd_PCMH"/>
</dbReference>
<feature type="signal peptide" evidence="6">
    <location>
        <begin position="1"/>
        <end position="20"/>
    </location>
</feature>
<dbReference type="Pfam" id="PF08031">
    <property type="entry name" value="BBE"/>
    <property type="match status" value="1"/>
</dbReference>
<evidence type="ECO:0000256" key="2">
    <source>
        <dbReference type="ARBA" id="ARBA00005466"/>
    </source>
</evidence>
<comment type="cofactor">
    <cofactor evidence="1">
        <name>FAD</name>
        <dbReference type="ChEBI" id="CHEBI:57692"/>
    </cofactor>
</comment>
<name>A0A9P4JHB2_9PLEO</name>
<feature type="domain" description="FAD-binding PCMH-type" evidence="7">
    <location>
        <begin position="146"/>
        <end position="325"/>
    </location>
</feature>
<evidence type="ECO:0000259" key="7">
    <source>
        <dbReference type="PROSITE" id="PS51387"/>
    </source>
</evidence>
<feature type="chain" id="PRO_5040459157" evidence="6">
    <location>
        <begin position="21"/>
        <end position="633"/>
    </location>
</feature>
<dbReference type="EMBL" id="ML994268">
    <property type="protein sequence ID" value="KAF2197179.1"/>
    <property type="molecule type" value="Genomic_DNA"/>
</dbReference>
<evidence type="ECO:0000256" key="6">
    <source>
        <dbReference type="SAM" id="SignalP"/>
    </source>
</evidence>
<dbReference type="GO" id="GO:0016491">
    <property type="term" value="F:oxidoreductase activity"/>
    <property type="evidence" value="ECO:0007669"/>
    <property type="project" value="UniProtKB-KW"/>
</dbReference>
<accession>A0A9P4JHB2</accession>
<dbReference type="PANTHER" id="PTHR42973:SF39">
    <property type="entry name" value="FAD-BINDING PCMH-TYPE DOMAIN-CONTAINING PROTEIN"/>
    <property type="match status" value="1"/>
</dbReference>
<dbReference type="InterPro" id="IPR036318">
    <property type="entry name" value="FAD-bd_PCMH-like_sf"/>
</dbReference>
<dbReference type="InterPro" id="IPR016169">
    <property type="entry name" value="FAD-bd_PCMH_sub2"/>
</dbReference>
<reference evidence="8" key="1">
    <citation type="journal article" date="2020" name="Stud. Mycol.">
        <title>101 Dothideomycetes genomes: a test case for predicting lifestyles and emergence of pathogens.</title>
        <authorList>
            <person name="Haridas S."/>
            <person name="Albert R."/>
            <person name="Binder M."/>
            <person name="Bloem J."/>
            <person name="Labutti K."/>
            <person name="Salamov A."/>
            <person name="Andreopoulos B."/>
            <person name="Baker S."/>
            <person name="Barry K."/>
            <person name="Bills G."/>
            <person name="Bluhm B."/>
            <person name="Cannon C."/>
            <person name="Castanera R."/>
            <person name="Culley D."/>
            <person name="Daum C."/>
            <person name="Ezra D."/>
            <person name="Gonzalez J."/>
            <person name="Henrissat B."/>
            <person name="Kuo A."/>
            <person name="Liang C."/>
            <person name="Lipzen A."/>
            <person name="Lutzoni F."/>
            <person name="Magnuson J."/>
            <person name="Mondo S."/>
            <person name="Nolan M."/>
            <person name="Ohm R."/>
            <person name="Pangilinan J."/>
            <person name="Park H.-J."/>
            <person name="Ramirez L."/>
            <person name="Alfaro M."/>
            <person name="Sun H."/>
            <person name="Tritt A."/>
            <person name="Yoshinaga Y."/>
            <person name="Zwiers L.-H."/>
            <person name="Turgeon B."/>
            <person name="Goodwin S."/>
            <person name="Spatafora J."/>
            <person name="Crous P."/>
            <person name="Grigoriev I."/>
        </authorList>
    </citation>
    <scope>NUCLEOTIDE SEQUENCE</scope>
    <source>
        <strain evidence="8">ATCC 74209</strain>
    </source>
</reference>
<dbReference type="GO" id="GO:0071949">
    <property type="term" value="F:FAD binding"/>
    <property type="evidence" value="ECO:0007669"/>
    <property type="project" value="InterPro"/>
</dbReference>
<comment type="caution">
    <text evidence="8">The sequence shown here is derived from an EMBL/GenBank/DDBJ whole genome shotgun (WGS) entry which is preliminary data.</text>
</comment>
<dbReference type="OrthoDB" id="415825at2759"/>
<dbReference type="AlphaFoldDB" id="A0A9P4JHB2"/>
<organism evidence="8 9">
    <name type="scientific">Delitschia confertaspora ATCC 74209</name>
    <dbReference type="NCBI Taxonomy" id="1513339"/>
    <lineage>
        <taxon>Eukaryota</taxon>
        <taxon>Fungi</taxon>
        <taxon>Dikarya</taxon>
        <taxon>Ascomycota</taxon>
        <taxon>Pezizomycotina</taxon>
        <taxon>Dothideomycetes</taxon>
        <taxon>Pleosporomycetidae</taxon>
        <taxon>Pleosporales</taxon>
        <taxon>Delitschiaceae</taxon>
        <taxon>Delitschia</taxon>
    </lineage>
</organism>
<dbReference type="Proteomes" id="UP000799536">
    <property type="component" value="Unassembled WGS sequence"/>
</dbReference>
<evidence type="ECO:0000313" key="9">
    <source>
        <dbReference type="Proteomes" id="UP000799536"/>
    </source>
</evidence>
<evidence type="ECO:0000313" key="8">
    <source>
        <dbReference type="EMBL" id="KAF2197179.1"/>
    </source>
</evidence>
<evidence type="ECO:0000256" key="5">
    <source>
        <dbReference type="ARBA" id="ARBA00023002"/>
    </source>
</evidence>
<dbReference type="Pfam" id="PF01565">
    <property type="entry name" value="FAD_binding_4"/>
    <property type="match status" value="1"/>
</dbReference>
<keyword evidence="5" id="KW-0560">Oxidoreductase</keyword>
<keyword evidence="9" id="KW-1185">Reference proteome</keyword>
<dbReference type="PROSITE" id="PS51387">
    <property type="entry name" value="FAD_PCMH"/>
    <property type="match status" value="1"/>
</dbReference>
<dbReference type="Gene3D" id="3.30.465.10">
    <property type="match status" value="2"/>
</dbReference>
<dbReference type="Gene3D" id="3.40.462.20">
    <property type="match status" value="1"/>
</dbReference>
<dbReference type="PANTHER" id="PTHR42973">
    <property type="entry name" value="BINDING OXIDOREDUCTASE, PUTATIVE (AFU_ORTHOLOGUE AFUA_1G17690)-RELATED"/>
    <property type="match status" value="1"/>
</dbReference>
<evidence type="ECO:0000256" key="4">
    <source>
        <dbReference type="ARBA" id="ARBA00022827"/>
    </source>
</evidence>
<evidence type="ECO:0000256" key="1">
    <source>
        <dbReference type="ARBA" id="ARBA00001974"/>
    </source>
</evidence>
<comment type="similarity">
    <text evidence="2">Belongs to the oxygen-dependent FAD-linked oxidoreductase family.</text>
</comment>
<gene>
    <name evidence="8" type="ORF">GQ43DRAFT_484340</name>
</gene>
<sequence>MGLLIPFLIPLLSLIPQFLCYNFPHEGIQLTEAEVKGNPDLDFGKWNPSRPNKNITKCKAWPGDANWPNQARWDAFNSSLSGALIKGVPPASYCYAGAGFDQVKCAATRSGRGLFWVDDPVSPLQLWTTGNSCPVPSALRNYTCTNDGTPAYVVNATTVKQVQLAVNFARNNNIRVVIKNSGHDFSGRATGGGSLSIWTHYLKGFEYLPSAQIGRYRGRAARAGTGIMSYELHQYMRQYNITIPAPGATTPAPFGGYMLGGGHSIIASYYGLMSDNILSMEVVTGDGKFVHADPEENEDLFWALRGGGGSTFGVVTSVVVKAHPAMYISKSTYLFSIGPGISSSTFWAGVSAYFAELPRVMDAKGTGWNTIGAGFAWPPAPGGGNNTAVFALNGAFYLPGMTPAQAKTFTAPLTARLQKLGINITNPEPQFYATYPDQGFPLGSAPAAGAGSSRFGSRLFPRSSFTNPNSRAFKSTMAAIRSFVEDGRYNFHSVDYQSTVELAGYPGSSSAVPDFHREAIVHATGFDTASYGPDVSPAQQKANHKRLDSYIQKWRDVTPGGGAYANEADVQEPDWQEAFFGDTLERLEDIKRDVDPWGVFWSASNVGSEGWKITGEGAGGDGEYGRGMLCRVE</sequence>
<dbReference type="InterPro" id="IPR050416">
    <property type="entry name" value="FAD-linked_Oxidoreductase"/>
</dbReference>
<keyword evidence="3" id="KW-0285">Flavoprotein</keyword>
<dbReference type="InterPro" id="IPR012951">
    <property type="entry name" value="BBE"/>
</dbReference>
<proteinExistence type="inferred from homology"/>
<keyword evidence="4" id="KW-0274">FAD</keyword>
<evidence type="ECO:0000256" key="3">
    <source>
        <dbReference type="ARBA" id="ARBA00022630"/>
    </source>
</evidence>
<keyword evidence="6" id="KW-0732">Signal</keyword>
<protein>
    <submittedName>
        <fullName evidence="8">FAD-binding domain-containing protein</fullName>
    </submittedName>
</protein>
<dbReference type="InterPro" id="IPR006094">
    <property type="entry name" value="Oxid_FAD_bind_N"/>
</dbReference>